<keyword evidence="10" id="KW-1185">Reference proteome</keyword>
<comment type="subunit">
    <text evidence="8">Component of the oligosaccharyltransferase (OST) complex.</text>
</comment>
<comment type="function">
    <text evidence="8">Subunit of the oligosaccharyl transferase (OST) complex that catalyzes the initial transfer of a defined glycan (Glc(3)Man(9)GlcNAc(2) in eukaryotes) from the lipid carrier dolichol-pyrophosphate to an asparagine residue within an Asn-X-Ser/Thr consensus motif in nascent polypeptide chains, the first step in protein N-glycosylation. N-glycosylation occurs cotranslationally and the complex associates with the Sec61 complex at the channel-forming translocon complex that mediates protein translocation across the endoplasmic reticulum (ER). All subunits are required for a maximal enzyme activity.</text>
</comment>
<dbReference type="PIRSF" id="PIRSF005588">
    <property type="entry name" value="DAD"/>
    <property type="match status" value="1"/>
</dbReference>
<evidence type="ECO:0000313" key="9">
    <source>
        <dbReference type="EMBL" id="CAG9334803.1"/>
    </source>
</evidence>
<sequence length="113" mass="12986">MASSVIYSLQESFNILKEKYTKETKKRTKLVDLFISFNLILATIQYVYMKIAGSFPFNAFLSAFFCSIGTAVLTVCLRMQVENKSSGKTEERAYVEYMFCCLILYLVSFNYLG</sequence>
<keyword evidence="5 8" id="KW-0256">Endoplasmic reticulum</keyword>
<keyword evidence="4 8" id="KW-0812">Transmembrane</keyword>
<accession>A0AAU9KGG8</accession>
<organism evidence="9 10">
    <name type="scientific">Blepharisma stoltei</name>
    <dbReference type="NCBI Taxonomy" id="1481888"/>
    <lineage>
        <taxon>Eukaryota</taxon>
        <taxon>Sar</taxon>
        <taxon>Alveolata</taxon>
        <taxon>Ciliophora</taxon>
        <taxon>Postciliodesmatophora</taxon>
        <taxon>Heterotrichea</taxon>
        <taxon>Heterotrichida</taxon>
        <taxon>Blepharismidae</taxon>
        <taxon>Blepharisma</taxon>
    </lineage>
</organism>
<dbReference type="EMBL" id="CAJZBQ010000060">
    <property type="protein sequence ID" value="CAG9334803.1"/>
    <property type="molecule type" value="Genomic_DNA"/>
</dbReference>
<comment type="pathway">
    <text evidence="2 8">Protein modification; protein glycosylation.</text>
</comment>
<comment type="similarity">
    <text evidence="3 8">Belongs to the DAD/OST2 family.</text>
</comment>
<feature type="transmembrane region" description="Helical" evidence="8">
    <location>
        <begin position="60"/>
        <end position="81"/>
    </location>
</feature>
<evidence type="ECO:0000256" key="8">
    <source>
        <dbReference type="RuleBase" id="RU361136"/>
    </source>
</evidence>
<dbReference type="InterPro" id="IPR003038">
    <property type="entry name" value="DAD/Ost2"/>
</dbReference>
<keyword evidence="6 8" id="KW-1133">Transmembrane helix</keyword>
<proteinExistence type="inferred from homology"/>
<reference evidence="9" key="1">
    <citation type="submission" date="2021-09" db="EMBL/GenBank/DDBJ databases">
        <authorList>
            <consortium name="AG Swart"/>
            <person name="Singh M."/>
            <person name="Singh A."/>
            <person name="Seah K."/>
            <person name="Emmerich C."/>
        </authorList>
    </citation>
    <scope>NUCLEOTIDE SEQUENCE</scope>
    <source>
        <strain evidence="9">ATCC30299</strain>
    </source>
</reference>
<evidence type="ECO:0000256" key="5">
    <source>
        <dbReference type="ARBA" id="ARBA00022824"/>
    </source>
</evidence>
<evidence type="ECO:0000256" key="7">
    <source>
        <dbReference type="ARBA" id="ARBA00023136"/>
    </source>
</evidence>
<dbReference type="GO" id="GO:0006487">
    <property type="term" value="P:protein N-linked glycosylation"/>
    <property type="evidence" value="ECO:0007669"/>
    <property type="project" value="TreeGrafter"/>
</dbReference>
<keyword evidence="7 8" id="KW-0472">Membrane</keyword>
<dbReference type="GO" id="GO:0008250">
    <property type="term" value="C:oligosaccharyltransferase complex"/>
    <property type="evidence" value="ECO:0007669"/>
    <property type="project" value="InterPro"/>
</dbReference>
<evidence type="ECO:0000313" key="10">
    <source>
        <dbReference type="Proteomes" id="UP001162131"/>
    </source>
</evidence>
<protein>
    <recommendedName>
        <fullName evidence="8">Dolichyl-diphosphooligosaccharide--protein glycosyltransferase subunit OST2</fullName>
        <shortName evidence="8">Oligosaccharyl transferase subunit OST2</shortName>
    </recommendedName>
</protein>
<evidence type="ECO:0000256" key="1">
    <source>
        <dbReference type="ARBA" id="ARBA00004477"/>
    </source>
</evidence>
<dbReference type="Pfam" id="PF02109">
    <property type="entry name" value="DAD"/>
    <property type="match status" value="1"/>
</dbReference>
<dbReference type="PANTHER" id="PTHR10705:SF0">
    <property type="entry name" value="DOLICHYL-DIPHOSPHOOLIGOSACCHARIDE--PROTEIN GLYCOSYLTRANSFERASE SUBUNIT DAD1"/>
    <property type="match status" value="1"/>
</dbReference>
<comment type="subcellular location">
    <subcellularLocation>
        <location evidence="1 8">Endoplasmic reticulum membrane</location>
        <topology evidence="1 8">Multi-pass membrane protein</topology>
    </subcellularLocation>
</comment>
<evidence type="ECO:0000256" key="6">
    <source>
        <dbReference type="ARBA" id="ARBA00022989"/>
    </source>
</evidence>
<evidence type="ECO:0000256" key="4">
    <source>
        <dbReference type="ARBA" id="ARBA00022692"/>
    </source>
</evidence>
<comment type="caution">
    <text evidence="9">The sequence shown here is derived from an EMBL/GenBank/DDBJ whole genome shotgun (WGS) entry which is preliminary data.</text>
</comment>
<name>A0AAU9KGG8_9CILI</name>
<feature type="transmembrane region" description="Helical" evidence="8">
    <location>
        <begin position="93"/>
        <end position="112"/>
    </location>
</feature>
<evidence type="ECO:0000256" key="2">
    <source>
        <dbReference type="ARBA" id="ARBA00004922"/>
    </source>
</evidence>
<dbReference type="Proteomes" id="UP001162131">
    <property type="component" value="Unassembled WGS sequence"/>
</dbReference>
<evidence type="ECO:0000256" key="3">
    <source>
        <dbReference type="ARBA" id="ARBA00009386"/>
    </source>
</evidence>
<gene>
    <name evidence="9" type="ORF">BSTOLATCC_MIC62388</name>
</gene>
<dbReference type="PANTHER" id="PTHR10705">
    <property type="entry name" value="DOLICHYL-DIPHOSPHOOLIGOSACCHARIDE--PROTEIN GLYCOSYLTRANSFERASE SUBUNIT DAD1"/>
    <property type="match status" value="1"/>
</dbReference>
<feature type="transmembrane region" description="Helical" evidence="8">
    <location>
        <begin position="30"/>
        <end position="48"/>
    </location>
</feature>
<dbReference type="AlphaFoldDB" id="A0AAU9KGG8"/>